<keyword evidence="2" id="KW-1185">Reference proteome</keyword>
<dbReference type="AlphaFoldDB" id="A0A9X1ZSQ1"/>
<dbReference type="RefSeq" id="WP_249602041.1">
    <property type="nucleotide sequence ID" value="NZ_JAKHSK010000018.1"/>
</dbReference>
<accession>A0A9X1ZSQ1</accession>
<sequence length="135" mass="16022">MNPRDYQLLQLRPEIPSAKISENMSSDEKFQNGTLRPIVKLQNDLLVEAFRNYIAKHKNAFYELSLQKRIIYIENAIQRDIKFRNSLKGMVIGQFTIEEYCTYIENSSALNKRMMNLVKQRIQDNIQLLERDMAY</sequence>
<comment type="caution">
    <text evidence="1">The sequence shown here is derived from an EMBL/GenBank/DDBJ whole genome shotgun (WGS) entry which is preliminary data.</text>
</comment>
<gene>
    <name evidence="1" type="ORF">L1967_13270</name>
</gene>
<dbReference type="Proteomes" id="UP001139521">
    <property type="component" value="Unassembled WGS sequence"/>
</dbReference>
<name>A0A9X1ZSQ1_9FLAO</name>
<organism evidence="1 2">
    <name type="scientific">Zunongwangia pacifica</name>
    <dbReference type="NCBI Taxonomy" id="2911062"/>
    <lineage>
        <taxon>Bacteria</taxon>
        <taxon>Pseudomonadati</taxon>
        <taxon>Bacteroidota</taxon>
        <taxon>Flavobacteriia</taxon>
        <taxon>Flavobacteriales</taxon>
        <taxon>Flavobacteriaceae</taxon>
        <taxon>Zunongwangia</taxon>
    </lineage>
</organism>
<evidence type="ECO:0000313" key="2">
    <source>
        <dbReference type="Proteomes" id="UP001139521"/>
    </source>
</evidence>
<dbReference type="EMBL" id="JAKHSK010000018">
    <property type="protein sequence ID" value="MCL6219264.1"/>
    <property type="molecule type" value="Genomic_DNA"/>
</dbReference>
<proteinExistence type="predicted"/>
<protein>
    <submittedName>
        <fullName evidence="1">Glyoxalase</fullName>
    </submittedName>
</protein>
<reference evidence="1" key="1">
    <citation type="submission" date="2022-01" db="EMBL/GenBank/DDBJ databases">
        <title>Genome sequencing of Zunongwangia sp. M21534 genome.</title>
        <authorList>
            <person name="Chen Y."/>
            <person name="Dong C."/>
            <person name="Shao Z."/>
        </authorList>
    </citation>
    <scope>NUCLEOTIDE SEQUENCE</scope>
    <source>
        <strain evidence="1">MCCC M21534</strain>
    </source>
</reference>
<evidence type="ECO:0000313" key="1">
    <source>
        <dbReference type="EMBL" id="MCL6219264.1"/>
    </source>
</evidence>